<protein>
    <recommendedName>
        <fullName evidence="3">Enoyl reductase (ER) domain-containing protein</fullName>
    </recommendedName>
</protein>
<evidence type="ECO:0000313" key="4">
    <source>
        <dbReference type="EMBL" id="OPB40877.1"/>
    </source>
</evidence>
<dbReference type="Gene3D" id="3.90.180.10">
    <property type="entry name" value="Medium-chain alcohol dehydrogenases, catalytic domain"/>
    <property type="match status" value="1"/>
</dbReference>
<dbReference type="InterPro" id="IPR047122">
    <property type="entry name" value="Trans-enoyl_RdTase-like"/>
</dbReference>
<dbReference type="AlphaFoldDB" id="A0A1T3CIF7"/>
<dbReference type="PANTHER" id="PTHR45348">
    <property type="entry name" value="HYPOTHETICAL OXIDOREDUCTASE (EUROFUNG)"/>
    <property type="match status" value="1"/>
</dbReference>
<accession>A0A1T3CIF7</accession>
<dbReference type="Pfam" id="PF00107">
    <property type="entry name" value="ADH_zinc_N"/>
    <property type="match status" value="1"/>
</dbReference>
<proteinExistence type="inferred from homology"/>
<evidence type="ECO:0000256" key="1">
    <source>
        <dbReference type="ARBA" id="ARBA00008072"/>
    </source>
</evidence>
<evidence type="ECO:0000256" key="2">
    <source>
        <dbReference type="ARBA" id="ARBA00023002"/>
    </source>
</evidence>
<dbReference type="InterPro" id="IPR020843">
    <property type="entry name" value="ER"/>
</dbReference>
<dbReference type="Proteomes" id="UP000191004">
    <property type="component" value="Unassembled WGS sequence"/>
</dbReference>
<comment type="caution">
    <text evidence="4">The sequence shown here is derived from an EMBL/GenBank/DDBJ whole genome shotgun (WGS) entry which is preliminary data.</text>
</comment>
<dbReference type="InterPro" id="IPR011032">
    <property type="entry name" value="GroES-like_sf"/>
</dbReference>
<evidence type="ECO:0000313" key="5">
    <source>
        <dbReference type="Proteomes" id="UP000191004"/>
    </source>
</evidence>
<dbReference type="InterPro" id="IPR036291">
    <property type="entry name" value="NAD(P)-bd_dom_sf"/>
</dbReference>
<keyword evidence="5" id="KW-1185">Reference proteome</keyword>
<reference evidence="4 5" key="1">
    <citation type="submission" date="2016-04" db="EMBL/GenBank/DDBJ databases">
        <title>Multiple horizontal gene transfer events from other fungi enriched the ability of the initially mycotrophic fungus Trichoderma (Ascomycota) to feed on dead plant biomass.</title>
        <authorList>
            <person name="Atanasova L."/>
            <person name="Chenthamara K."/>
            <person name="Zhang J."/>
            <person name="Grujic M."/>
            <person name="Henrissat B."/>
            <person name="Kuo A."/>
            <person name="Aertz A."/>
            <person name="Salamov A."/>
            <person name="Lipzen A."/>
            <person name="Labutti K."/>
            <person name="Barry K."/>
            <person name="Miao Y."/>
            <person name="Rahimi M.J."/>
            <person name="Shen Q."/>
            <person name="Grigoriev I.V."/>
            <person name="Kubicek C.P."/>
            <person name="Druzhinina I.S."/>
        </authorList>
    </citation>
    <scope>NUCLEOTIDE SEQUENCE [LARGE SCALE GENOMIC DNA]</scope>
    <source>
        <strain evidence="4 5">NJAU 4742</strain>
    </source>
</reference>
<dbReference type="SUPFAM" id="SSF50129">
    <property type="entry name" value="GroES-like"/>
    <property type="match status" value="1"/>
</dbReference>
<name>A0A1T3CIF7_9HYPO</name>
<dbReference type="CDD" id="cd08249">
    <property type="entry name" value="enoyl_reductase_like"/>
    <property type="match status" value="1"/>
</dbReference>
<dbReference type="Gene3D" id="3.40.50.720">
    <property type="entry name" value="NAD(P)-binding Rossmann-like Domain"/>
    <property type="match status" value="1"/>
</dbReference>
<sequence>MSLPRAMAVVQRGDALISESVELPALQEHQVYVKVEYAAFNPTDGLAFELNAFGDGAILGCDFAGVVTYIHPNVTKLATGDRVAALVWGGEIKGIGAYSSYCIADERISFKIPANVDYAAACAVPLAANTAWLALFSKDCLAISRNVSATKPQLLVWGGGTTVGYFAIQIAKLHGIITATTCSPRNLQRAKDAGATHVFDYNDKNVVSNIQATLPNITHIFDTVGSATSSITAAEVIGSSSGALCTVRPGKSNTIGVKQNVKVTDVFVFKAFPWAHSYRGLVHWPLHKEDHELSMELYRQLPSLVRNGFLTTPVVTLLGALNPEVVMLAIDRHRNNQISGQKLYFKVSGE</sequence>
<dbReference type="EMBL" id="LVVK01000017">
    <property type="protein sequence ID" value="OPB40877.1"/>
    <property type="molecule type" value="Genomic_DNA"/>
</dbReference>
<dbReference type="SUPFAM" id="SSF51735">
    <property type="entry name" value="NAD(P)-binding Rossmann-fold domains"/>
    <property type="match status" value="1"/>
</dbReference>
<dbReference type="InterPro" id="IPR013154">
    <property type="entry name" value="ADH-like_N"/>
</dbReference>
<comment type="similarity">
    <text evidence="1">Belongs to the zinc-containing alcohol dehydrogenase family.</text>
</comment>
<feature type="domain" description="Enoyl reductase (ER)" evidence="3">
    <location>
        <begin position="13"/>
        <end position="327"/>
    </location>
</feature>
<keyword evidence="2" id="KW-0560">Oxidoreductase</keyword>
<gene>
    <name evidence="4" type="ORF">A0O28_0009580</name>
</gene>
<evidence type="ECO:0000259" key="3">
    <source>
        <dbReference type="SMART" id="SM00829"/>
    </source>
</evidence>
<dbReference type="GO" id="GO:0016651">
    <property type="term" value="F:oxidoreductase activity, acting on NAD(P)H"/>
    <property type="evidence" value="ECO:0007669"/>
    <property type="project" value="InterPro"/>
</dbReference>
<dbReference type="Pfam" id="PF08240">
    <property type="entry name" value="ADH_N"/>
    <property type="match status" value="1"/>
</dbReference>
<dbReference type="PANTHER" id="PTHR45348:SF2">
    <property type="entry name" value="ZINC-TYPE ALCOHOL DEHYDROGENASE-LIKE PROTEIN C2E1P3.01"/>
    <property type="match status" value="1"/>
</dbReference>
<organism evidence="4 5">
    <name type="scientific">Trichoderma guizhouense</name>
    <dbReference type="NCBI Taxonomy" id="1491466"/>
    <lineage>
        <taxon>Eukaryota</taxon>
        <taxon>Fungi</taxon>
        <taxon>Dikarya</taxon>
        <taxon>Ascomycota</taxon>
        <taxon>Pezizomycotina</taxon>
        <taxon>Sordariomycetes</taxon>
        <taxon>Hypocreomycetidae</taxon>
        <taxon>Hypocreales</taxon>
        <taxon>Hypocreaceae</taxon>
        <taxon>Trichoderma</taxon>
    </lineage>
</organism>
<dbReference type="InterPro" id="IPR013149">
    <property type="entry name" value="ADH-like_C"/>
</dbReference>
<dbReference type="SMART" id="SM00829">
    <property type="entry name" value="PKS_ER"/>
    <property type="match status" value="1"/>
</dbReference>